<feature type="compositionally biased region" description="Polar residues" evidence="1">
    <location>
        <begin position="68"/>
        <end position="81"/>
    </location>
</feature>
<feature type="region of interest" description="Disordered" evidence="1">
    <location>
        <begin position="68"/>
        <end position="111"/>
    </location>
</feature>
<gene>
    <name evidence="2" type="ORF">SBAD_LOCUS482</name>
</gene>
<reference evidence="4" key="1">
    <citation type="submission" date="2016-06" db="UniProtKB">
        <authorList>
            <consortium name="WormBaseParasite"/>
        </authorList>
    </citation>
    <scope>IDENTIFICATION</scope>
</reference>
<dbReference type="EMBL" id="UZAM01001329">
    <property type="protein sequence ID" value="VDO84077.1"/>
    <property type="molecule type" value="Genomic_DNA"/>
</dbReference>
<keyword evidence="3" id="KW-1185">Reference proteome</keyword>
<dbReference type="WBParaSite" id="SBAD_0000050401-mRNA-1">
    <property type="protein sequence ID" value="SBAD_0000050401-mRNA-1"/>
    <property type="gene ID" value="SBAD_0000050401"/>
</dbReference>
<accession>A0A183IA38</accession>
<sequence length="111" mass="13082">MERTLHRIKQAFAERRSHNVALLNDHLKFCLQQCGTAQYQALLQPDQQLKSRRLHDYLREAETARNRTLSQITPNSSPSKRTSSRNTRHYVTSTKSTARETNRHTLEWLNH</sequence>
<organism evidence="4">
    <name type="scientific">Soboliphyme baturini</name>
    <dbReference type="NCBI Taxonomy" id="241478"/>
    <lineage>
        <taxon>Eukaryota</taxon>
        <taxon>Metazoa</taxon>
        <taxon>Ecdysozoa</taxon>
        <taxon>Nematoda</taxon>
        <taxon>Enoplea</taxon>
        <taxon>Dorylaimia</taxon>
        <taxon>Dioctophymatida</taxon>
        <taxon>Dioctophymatoidea</taxon>
        <taxon>Soboliphymatidae</taxon>
        <taxon>Soboliphyme</taxon>
    </lineage>
</organism>
<feature type="compositionally biased region" description="Basic and acidic residues" evidence="1">
    <location>
        <begin position="97"/>
        <end position="111"/>
    </location>
</feature>
<reference evidence="2 3" key="2">
    <citation type="submission" date="2018-11" db="EMBL/GenBank/DDBJ databases">
        <authorList>
            <consortium name="Pathogen Informatics"/>
        </authorList>
    </citation>
    <scope>NUCLEOTIDE SEQUENCE [LARGE SCALE GENOMIC DNA]</scope>
</reference>
<dbReference type="AlphaFoldDB" id="A0A183IA38"/>
<evidence type="ECO:0000313" key="4">
    <source>
        <dbReference type="WBParaSite" id="SBAD_0000050401-mRNA-1"/>
    </source>
</evidence>
<proteinExistence type="predicted"/>
<evidence type="ECO:0000256" key="1">
    <source>
        <dbReference type="SAM" id="MobiDB-lite"/>
    </source>
</evidence>
<dbReference type="Proteomes" id="UP000270296">
    <property type="component" value="Unassembled WGS sequence"/>
</dbReference>
<protein>
    <submittedName>
        <fullName evidence="4">Transposase</fullName>
    </submittedName>
</protein>
<evidence type="ECO:0000313" key="3">
    <source>
        <dbReference type="Proteomes" id="UP000270296"/>
    </source>
</evidence>
<name>A0A183IA38_9BILA</name>
<evidence type="ECO:0000313" key="2">
    <source>
        <dbReference type="EMBL" id="VDO84077.1"/>
    </source>
</evidence>